<sequence length="199" mass="22468">MKRLRPFRPWQVLNRYLYTLEQSASDGTEVLYTVEVDTAGEEETVQLYKDGWLDSTHDLPASIPVADGRIEVAVSLYGVTRVHLVRDDGVERRLTPVRGTLEDRRRRLDRRHPTLSKAIGWVAIAILVVNLVLAVPFALETATEIPKIAERFGTFVSPIQLPVWVSTTLLVAGVLAAVERVLTLRRNKILDMETIWTAL</sequence>
<name>A0A239DR27_9NOCA</name>
<keyword evidence="1" id="KW-1133">Transmembrane helix</keyword>
<evidence type="ECO:0000313" key="3">
    <source>
        <dbReference type="Proteomes" id="UP000198327"/>
    </source>
</evidence>
<feature type="transmembrane region" description="Helical" evidence="1">
    <location>
        <begin position="114"/>
        <end position="139"/>
    </location>
</feature>
<keyword evidence="1" id="KW-0812">Transmembrane</keyword>
<organism evidence="2 3">
    <name type="scientific">Rhodococcoides kyotonense</name>
    <dbReference type="NCBI Taxonomy" id="398843"/>
    <lineage>
        <taxon>Bacteria</taxon>
        <taxon>Bacillati</taxon>
        <taxon>Actinomycetota</taxon>
        <taxon>Actinomycetes</taxon>
        <taxon>Mycobacteriales</taxon>
        <taxon>Nocardiaceae</taxon>
        <taxon>Rhodococcoides</taxon>
    </lineage>
</organism>
<proteinExistence type="predicted"/>
<dbReference type="EMBL" id="FZOW01000002">
    <property type="protein sequence ID" value="SNS34966.1"/>
    <property type="molecule type" value="Genomic_DNA"/>
</dbReference>
<reference evidence="3" key="1">
    <citation type="submission" date="2017-06" db="EMBL/GenBank/DDBJ databases">
        <authorList>
            <person name="Varghese N."/>
            <person name="Submissions S."/>
        </authorList>
    </citation>
    <scope>NUCLEOTIDE SEQUENCE [LARGE SCALE GENOMIC DNA]</scope>
    <source>
        <strain evidence="3">JCM 23211</strain>
    </source>
</reference>
<dbReference type="Proteomes" id="UP000198327">
    <property type="component" value="Unassembled WGS sequence"/>
</dbReference>
<evidence type="ECO:0000256" key="1">
    <source>
        <dbReference type="SAM" id="Phobius"/>
    </source>
</evidence>
<dbReference type="AlphaFoldDB" id="A0A239DR27"/>
<feature type="transmembrane region" description="Helical" evidence="1">
    <location>
        <begin position="159"/>
        <end position="178"/>
    </location>
</feature>
<protein>
    <submittedName>
        <fullName evidence="2">Uncharacterized protein</fullName>
    </submittedName>
</protein>
<evidence type="ECO:0000313" key="2">
    <source>
        <dbReference type="EMBL" id="SNS34966.1"/>
    </source>
</evidence>
<gene>
    <name evidence="2" type="ORF">SAMN05421642_1022</name>
</gene>
<keyword evidence="3" id="KW-1185">Reference proteome</keyword>
<accession>A0A239DR27</accession>
<keyword evidence="1" id="KW-0472">Membrane</keyword>